<dbReference type="Proteomes" id="UP000194873">
    <property type="component" value="Unassembled WGS sequence"/>
</dbReference>
<evidence type="ECO:0000256" key="2">
    <source>
        <dbReference type="ARBA" id="ARBA00023002"/>
    </source>
</evidence>
<reference evidence="4 5" key="1">
    <citation type="submission" date="2017-01" db="EMBL/GenBank/DDBJ databases">
        <title>A new Hymenobacter.</title>
        <authorList>
            <person name="Liang Y."/>
            <person name="Feng F."/>
        </authorList>
    </citation>
    <scope>NUCLEOTIDE SEQUENCE [LARGE SCALE GENOMIC DNA]</scope>
    <source>
        <strain evidence="4">MIMBbqt21</strain>
    </source>
</reference>
<dbReference type="PANTHER" id="PTHR11908">
    <property type="entry name" value="XANTHINE DEHYDROGENASE"/>
    <property type="match status" value="1"/>
</dbReference>
<dbReference type="Gene3D" id="3.90.1170.50">
    <property type="entry name" value="Aldehyde oxidase/xanthine dehydrogenase, a/b hammerhead"/>
    <property type="match status" value="1"/>
</dbReference>
<dbReference type="AlphaFoldDB" id="A0A243W6D3"/>
<proteinExistence type="predicted"/>
<keyword evidence="2" id="KW-0560">Oxidoreductase</keyword>
<evidence type="ECO:0000313" key="4">
    <source>
        <dbReference type="EMBL" id="OUJ69840.1"/>
    </source>
</evidence>
<sequence>MKSIKAALIDATLNTVETLVGHLPDPAPDPLRNAREFIGKPYPRVDGRLKVTGQARYATEHPIAGMTHAVVVHSSIAKGKISHLDTQAAESVPGVLAVMTHRNAPRMKTPETASLFNPVAGSNTSVPVMQSADITWNGEAVAVVVAETLELANYAAGLVGIRYEEEPAALSLEAEKGNATIPTLVVTQSPEVNIGDAKAALAVAPVVSDQEYETPWQNQHAMEPHASIAAWMGKDQLLVYDSTQSPPGVQHNLARMFDLKPEQVRVVTEFVGGAFGGKVAAWSNVPLAAAAARLVGRPVKLALSRAGVSMVVGGRTLTQQRVALGATLDGKLTAMIHTGYGMRTTKDVWAEQYTFPIRHLYASPNIHVLQKVVRLDRVQNSYMRAPGETPGSFALESAMDELAHKLGLDPVELRMRNEPDKDPTHGTYFSSRHLREAYALAAGKFGWDPQRPEPGTQREGDWLIGTGVATAFYPVQQLPVTIKARITADGHVEVSTSSIEMGVGLATVQTQHIAERFGVPYERARYLHGDTDLPMSQASGGSAATSSVGAAIHAAADKLTEKLLKLAQRNKQSVLRGVKRKNVELRAGGLYRLDQPAVGESYEQLLGASGQAFVEAEGSVPASALVLNMKTSMASYGAHFCEVRVHARTRQVQVRRFMSAFDCGRIMNPQTARSQIVGGIIMGIGMALMEEAVYDERTGRLMTPSLGEYHVPVHADVPEFEVYFLDEPDPVMPMGTKPVGEVSIVGTAAAVANAVFQATGIRVRHLPITADKLL</sequence>
<dbReference type="PANTHER" id="PTHR11908:SF132">
    <property type="entry name" value="ALDEHYDE OXIDASE 1-RELATED"/>
    <property type="match status" value="1"/>
</dbReference>
<gene>
    <name evidence="4" type="ORF">BXP70_25975</name>
</gene>
<evidence type="ECO:0000256" key="1">
    <source>
        <dbReference type="ARBA" id="ARBA00022505"/>
    </source>
</evidence>
<evidence type="ECO:0000313" key="5">
    <source>
        <dbReference type="Proteomes" id="UP000194873"/>
    </source>
</evidence>
<dbReference type="SUPFAM" id="SSF54665">
    <property type="entry name" value="CO dehydrogenase molybdoprotein N-domain-like"/>
    <property type="match status" value="1"/>
</dbReference>
<dbReference type="SMART" id="SM01008">
    <property type="entry name" value="Ald_Xan_dh_C"/>
    <property type="match status" value="1"/>
</dbReference>
<dbReference type="GO" id="GO:0005506">
    <property type="term" value="F:iron ion binding"/>
    <property type="evidence" value="ECO:0007669"/>
    <property type="project" value="InterPro"/>
</dbReference>
<dbReference type="GO" id="GO:0016491">
    <property type="term" value="F:oxidoreductase activity"/>
    <property type="evidence" value="ECO:0007669"/>
    <property type="project" value="UniProtKB-KW"/>
</dbReference>
<keyword evidence="1" id="KW-0500">Molybdenum</keyword>
<organism evidence="4 5">
    <name type="scientific">Hymenobacter crusticola</name>
    <dbReference type="NCBI Taxonomy" id="1770526"/>
    <lineage>
        <taxon>Bacteria</taxon>
        <taxon>Pseudomonadati</taxon>
        <taxon>Bacteroidota</taxon>
        <taxon>Cytophagia</taxon>
        <taxon>Cytophagales</taxon>
        <taxon>Hymenobacteraceae</taxon>
        <taxon>Hymenobacter</taxon>
    </lineage>
</organism>
<keyword evidence="5" id="KW-1185">Reference proteome</keyword>
<dbReference type="Pfam" id="PF20256">
    <property type="entry name" value="MoCoBD_2"/>
    <property type="match status" value="1"/>
</dbReference>
<feature type="domain" description="Aldehyde oxidase/xanthine dehydrogenase a/b hammerhead" evidence="3">
    <location>
        <begin position="52"/>
        <end position="167"/>
    </location>
</feature>
<dbReference type="Gene3D" id="3.30.365.10">
    <property type="entry name" value="Aldehyde oxidase/xanthine dehydrogenase, molybdopterin binding domain"/>
    <property type="match status" value="4"/>
</dbReference>
<protein>
    <recommendedName>
        <fullName evidence="3">Aldehyde oxidase/xanthine dehydrogenase a/b hammerhead domain-containing protein</fullName>
    </recommendedName>
</protein>
<dbReference type="InterPro" id="IPR016208">
    <property type="entry name" value="Ald_Oxase/xanthine_DH-like"/>
</dbReference>
<dbReference type="InterPro" id="IPR000674">
    <property type="entry name" value="Ald_Oxase/Xan_DH_a/b"/>
</dbReference>
<dbReference type="InterPro" id="IPR037165">
    <property type="entry name" value="AldOxase/xan_DH_Mopterin-bd_sf"/>
</dbReference>
<dbReference type="InterPro" id="IPR036856">
    <property type="entry name" value="Ald_Oxase/Xan_DH_a/b_sf"/>
</dbReference>
<comment type="caution">
    <text evidence="4">The sequence shown here is derived from an EMBL/GenBank/DDBJ whole genome shotgun (WGS) entry which is preliminary data.</text>
</comment>
<evidence type="ECO:0000259" key="3">
    <source>
        <dbReference type="SMART" id="SM01008"/>
    </source>
</evidence>
<dbReference type="Pfam" id="PF01315">
    <property type="entry name" value="Ald_Xan_dh_C"/>
    <property type="match status" value="1"/>
</dbReference>
<dbReference type="Pfam" id="PF02738">
    <property type="entry name" value="MoCoBD_1"/>
    <property type="match status" value="1"/>
</dbReference>
<dbReference type="SUPFAM" id="SSF56003">
    <property type="entry name" value="Molybdenum cofactor-binding domain"/>
    <property type="match status" value="1"/>
</dbReference>
<name>A0A243W6D3_9BACT</name>
<accession>A0A243W6D3</accession>
<dbReference type="RefSeq" id="WP_179197846.1">
    <property type="nucleotide sequence ID" value="NZ_MTSE01000030.1"/>
</dbReference>
<dbReference type="InterPro" id="IPR046867">
    <property type="entry name" value="AldOxase/xan_DH_MoCoBD2"/>
</dbReference>
<dbReference type="InterPro" id="IPR008274">
    <property type="entry name" value="AldOxase/xan_DH_MoCoBD1"/>
</dbReference>
<dbReference type="EMBL" id="MTSE01000030">
    <property type="protein sequence ID" value="OUJ69840.1"/>
    <property type="molecule type" value="Genomic_DNA"/>
</dbReference>